<sequence length="92" mass="10991">MIEYIKSLPGNIHDHFAAMTTFIFILTICKIALPFVGYLINRVLEYKSYKRFSEVEGMSDERAREIAREIWRPKTKLPKWFLKIKNKLLKNQ</sequence>
<keyword evidence="1" id="KW-0812">Transmembrane</keyword>
<dbReference type="OrthoDB" id="9925702at2"/>
<accession>A0A3N2S279</accession>
<organism evidence="2 3">
    <name type="scientific">Kluyvera ascorbata</name>
    <dbReference type="NCBI Taxonomy" id="51288"/>
    <lineage>
        <taxon>Bacteria</taxon>
        <taxon>Pseudomonadati</taxon>
        <taxon>Pseudomonadota</taxon>
        <taxon>Gammaproteobacteria</taxon>
        <taxon>Enterobacterales</taxon>
        <taxon>Enterobacteriaceae</taxon>
        <taxon>Kluyvera</taxon>
    </lineage>
</organism>
<evidence type="ECO:0000256" key="1">
    <source>
        <dbReference type="SAM" id="Phobius"/>
    </source>
</evidence>
<protein>
    <submittedName>
        <fullName evidence="2">Uncharacterized protein</fullName>
    </submittedName>
</protein>
<evidence type="ECO:0000313" key="3">
    <source>
        <dbReference type="Proteomes" id="UP000268051"/>
    </source>
</evidence>
<dbReference type="Proteomes" id="UP000268051">
    <property type="component" value="Unassembled WGS sequence"/>
</dbReference>
<keyword evidence="1" id="KW-0472">Membrane</keyword>
<feature type="transmembrane region" description="Helical" evidence="1">
    <location>
        <begin position="16"/>
        <end position="40"/>
    </location>
</feature>
<comment type="caution">
    <text evidence="2">The sequence shown here is derived from an EMBL/GenBank/DDBJ whole genome shotgun (WGS) entry which is preliminary data.</text>
</comment>
<evidence type="ECO:0000313" key="2">
    <source>
        <dbReference type="EMBL" id="ROU13701.1"/>
    </source>
</evidence>
<proteinExistence type="predicted"/>
<dbReference type="AlphaFoldDB" id="A0A3N2S279"/>
<name>A0A3N2S279_9ENTR</name>
<gene>
    <name evidence="2" type="ORF">EB837_12300</name>
</gene>
<dbReference type="EMBL" id="RHFN01000011">
    <property type="protein sequence ID" value="ROU13701.1"/>
    <property type="molecule type" value="Genomic_DNA"/>
</dbReference>
<reference evidence="2 3" key="1">
    <citation type="submission" date="2018-10" db="EMBL/GenBank/DDBJ databases">
        <title>Horizontal transference of carbapenem resistance between Klebsiella pneumoniae and Kluyvera ascorbata during abdominal infection: a case report.</title>
        <authorList>
            <person name="Raro O.H.F."/>
            <person name="Lima-Morales D."/>
            <person name="Barth A.L."/>
            <person name="Paim T.G.S."/>
            <person name="Mott M.P."/>
            <person name="Riche C.V.W."/>
            <person name="Teixeira U.F."/>
            <person name="Waechter F."/>
            <person name="Dias C.A.G."/>
        </authorList>
    </citation>
    <scope>NUCLEOTIDE SEQUENCE [LARGE SCALE GENOMIC DNA]</scope>
    <source>
        <strain evidence="2 3">OT2</strain>
    </source>
</reference>
<keyword evidence="1" id="KW-1133">Transmembrane helix</keyword>